<dbReference type="Pfam" id="PF00708">
    <property type="entry name" value="Acylphosphatase"/>
    <property type="match status" value="1"/>
</dbReference>
<dbReference type="PROSITE" id="PS00150">
    <property type="entry name" value="ACYLPHOSPHATASE_1"/>
    <property type="match status" value="1"/>
</dbReference>
<dbReference type="InterPro" id="IPR017968">
    <property type="entry name" value="Acylphosphatase_CS"/>
</dbReference>
<sequence>MIKQHIVVHGKVQGVGFRNFTLAEARKLGIKGWVRNKANGTVEIEAEGTEKKMGHFLDSIAEGSKFSKVQNLDISEIDAVQHKGTFEVKY</sequence>
<evidence type="ECO:0000259" key="8">
    <source>
        <dbReference type="PROSITE" id="PS51160"/>
    </source>
</evidence>
<accession>A0A1G8N085</accession>
<dbReference type="PANTHER" id="PTHR47268:SF4">
    <property type="entry name" value="ACYLPHOSPHATASE"/>
    <property type="match status" value="1"/>
</dbReference>
<evidence type="ECO:0000256" key="1">
    <source>
        <dbReference type="ARBA" id="ARBA00005614"/>
    </source>
</evidence>
<dbReference type="AlphaFoldDB" id="A0A1G8N085"/>
<dbReference type="PRINTS" id="PR00112">
    <property type="entry name" value="ACYLPHPHTASE"/>
</dbReference>
<dbReference type="PROSITE" id="PS00151">
    <property type="entry name" value="ACYLPHOSPHATASE_2"/>
    <property type="match status" value="1"/>
</dbReference>
<dbReference type="RefSeq" id="WP_091586885.1">
    <property type="nucleotide sequence ID" value="NZ_FNDU01000011.1"/>
</dbReference>
<dbReference type="EMBL" id="FNDU01000011">
    <property type="protein sequence ID" value="SDI73536.1"/>
    <property type="molecule type" value="Genomic_DNA"/>
</dbReference>
<evidence type="ECO:0000256" key="3">
    <source>
        <dbReference type="ARBA" id="ARBA00015991"/>
    </source>
</evidence>
<evidence type="ECO:0000256" key="7">
    <source>
        <dbReference type="RuleBase" id="RU004168"/>
    </source>
</evidence>
<reference evidence="9 10" key="1">
    <citation type="submission" date="2016-10" db="EMBL/GenBank/DDBJ databases">
        <authorList>
            <person name="de Groot N.N."/>
        </authorList>
    </citation>
    <scope>NUCLEOTIDE SEQUENCE [LARGE SCALE GENOMIC DNA]</scope>
    <source>
        <strain evidence="10">P4B,CCM 7963,CECT 7998,DSM 25260,IBRC-M 10614,KCTC 13821</strain>
    </source>
</reference>
<dbReference type="OrthoDB" id="9808093at2"/>
<name>A0A1G8N085_9BACI</name>
<gene>
    <name evidence="9" type="ORF">SAMN05216352_11150</name>
</gene>
<feature type="active site" evidence="5">
    <location>
        <position position="36"/>
    </location>
</feature>
<evidence type="ECO:0000313" key="10">
    <source>
        <dbReference type="Proteomes" id="UP000199017"/>
    </source>
</evidence>
<dbReference type="InterPro" id="IPR020456">
    <property type="entry name" value="Acylphosphatase"/>
</dbReference>
<dbReference type="PROSITE" id="PS51160">
    <property type="entry name" value="ACYLPHOSPHATASE_3"/>
    <property type="match status" value="1"/>
</dbReference>
<comment type="similarity">
    <text evidence="1 7">Belongs to the acylphosphatase family.</text>
</comment>
<dbReference type="GO" id="GO:0003998">
    <property type="term" value="F:acylphosphatase activity"/>
    <property type="evidence" value="ECO:0007669"/>
    <property type="project" value="UniProtKB-EC"/>
</dbReference>
<evidence type="ECO:0000256" key="4">
    <source>
        <dbReference type="ARBA" id="ARBA00047645"/>
    </source>
</evidence>
<comment type="catalytic activity">
    <reaction evidence="4 5 6">
        <text>an acyl phosphate + H2O = a carboxylate + phosphate + H(+)</text>
        <dbReference type="Rhea" id="RHEA:14965"/>
        <dbReference type="ChEBI" id="CHEBI:15377"/>
        <dbReference type="ChEBI" id="CHEBI:15378"/>
        <dbReference type="ChEBI" id="CHEBI:29067"/>
        <dbReference type="ChEBI" id="CHEBI:43474"/>
        <dbReference type="ChEBI" id="CHEBI:59918"/>
        <dbReference type="EC" id="3.6.1.7"/>
    </reaction>
</comment>
<keyword evidence="10" id="KW-1185">Reference proteome</keyword>
<dbReference type="STRING" id="930129.SAMN05216352_11150"/>
<evidence type="ECO:0000256" key="6">
    <source>
        <dbReference type="RuleBase" id="RU000553"/>
    </source>
</evidence>
<dbReference type="Gene3D" id="3.30.70.100">
    <property type="match status" value="1"/>
</dbReference>
<feature type="domain" description="Acylphosphatase-like" evidence="8">
    <location>
        <begin position="3"/>
        <end position="90"/>
    </location>
</feature>
<evidence type="ECO:0000256" key="5">
    <source>
        <dbReference type="PROSITE-ProRule" id="PRU00520"/>
    </source>
</evidence>
<feature type="active site" evidence="5">
    <location>
        <position position="18"/>
    </location>
</feature>
<dbReference type="PANTHER" id="PTHR47268">
    <property type="entry name" value="ACYLPHOSPHATASE"/>
    <property type="match status" value="1"/>
</dbReference>
<dbReference type="InterPro" id="IPR001792">
    <property type="entry name" value="Acylphosphatase-like_dom"/>
</dbReference>
<keyword evidence="5 6" id="KW-0378">Hydrolase</keyword>
<dbReference type="Proteomes" id="UP000199017">
    <property type="component" value="Unassembled WGS sequence"/>
</dbReference>
<evidence type="ECO:0000313" key="9">
    <source>
        <dbReference type="EMBL" id="SDI73536.1"/>
    </source>
</evidence>
<dbReference type="InterPro" id="IPR036046">
    <property type="entry name" value="Acylphosphatase-like_dom_sf"/>
</dbReference>
<proteinExistence type="inferred from homology"/>
<dbReference type="EC" id="3.6.1.7" evidence="2 5"/>
<dbReference type="SUPFAM" id="SSF54975">
    <property type="entry name" value="Acylphosphatase/BLUF domain-like"/>
    <property type="match status" value="1"/>
</dbReference>
<organism evidence="9 10">
    <name type="scientific">Alteribacillus bidgolensis</name>
    <dbReference type="NCBI Taxonomy" id="930129"/>
    <lineage>
        <taxon>Bacteria</taxon>
        <taxon>Bacillati</taxon>
        <taxon>Bacillota</taxon>
        <taxon>Bacilli</taxon>
        <taxon>Bacillales</taxon>
        <taxon>Bacillaceae</taxon>
        <taxon>Alteribacillus</taxon>
    </lineage>
</organism>
<evidence type="ECO:0000256" key="2">
    <source>
        <dbReference type="ARBA" id="ARBA00012150"/>
    </source>
</evidence>
<protein>
    <recommendedName>
        <fullName evidence="3 5">Acylphosphatase</fullName>
        <ecNumber evidence="2 5">3.6.1.7</ecNumber>
    </recommendedName>
</protein>